<evidence type="ECO:0000256" key="1">
    <source>
        <dbReference type="ARBA" id="ARBA00003041"/>
    </source>
</evidence>
<gene>
    <name evidence="9" type="ORF">SAMN05192546_105261</name>
</gene>
<evidence type="ECO:0000256" key="5">
    <source>
        <dbReference type="ARBA" id="ARBA00022927"/>
    </source>
</evidence>
<keyword evidence="5" id="KW-0653">Protein transport</keyword>
<dbReference type="InterPro" id="IPR018035">
    <property type="entry name" value="Flagellar_FliH/T3SS_HrpE"/>
</dbReference>
<evidence type="ECO:0000256" key="6">
    <source>
        <dbReference type="ARBA" id="ARBA00023225"/>
    </source>
</evidence>
<keyword evidence="10" id="KW-1185">Reference proteome</keyword>
<sequence>MTSLFKIYKSNQVNVGEGRQIEFKSKVSEKPTETRSNDCEMTDNINEKISHDEHQHEIMLEEIEQKKDEILDNAEKEAEKIVLTAKEESKNITEKAKEEGYEQGYQDGLEKGQQQGYKEMTQLIDEAAEMKRNIYSEKEVKAKELEKDILQIVVKTVRRIIQAELQENQELIFNLIEEGLKECNYTDNLIVHVSEMDYDLVYAYKNRIYLMTDGIRDINIKSDPSMGLGSVIIETASGQVDASVETQIKKIENYFFDLLQSEG</sequence>
<keyword evidence="3" id="KW-0813">Transport</keyword>
<comment type="similarity">
    <text evidence="2">Belongs to the FliH family.</text>
</comment>
<protein>
    <submittedName>
        <fullName evidence="9">Flagellar assembly protein FliH</fullName>
    </submittedName>
</protein>
<keyword evidence="4" id="KW-1005">Bacterial flagellum biogenesis</keyword>
<evidence type="ECO:0000256" key="7">
    <source>
        <dbReference type="SAM" id="Coils"/>
    </source>
</evidence>
<dbReference type="Proteomes" id="UP000199230">
    <property type="component" value="Unassembled WGS sequence"/>
</dbReference>
<evidence type="ECO:0000259" key="8">
    <source>
        <dbReference type="Pfam" id="PF02108"/>
    </source>
</evidence>
<dbReference type="EMBL" id="FNPV01000005">
    <property type="protein sequence ID" value="SDY91717.1"/>
    <property type="molecule type" value="Genomic_DNA"/>
</dbReference>
<proteinExistence type="inferred from homology"/>
<evidence type="ECO:0000313" key="10">
    <source>
        <dbReference type="Proteomes" id="UP000199230"/>
    </source>
</evidence>
<keyword evidence="9" id="KW-0966">Cell projection</keyword>
<accession>A0A1H3NS31</accession>
<reference evidence="9 10" key="1">
    <citation type="submission" date="2016-10" db="EMBL/GenBank/DDBJ databases">
        <authorList>
            <person name="de Groot N.N."/>
        </authorList>
    </citation>
    <scope>NUCLEOTIDE SEQUENCE [LARGE SCALE GENOMIC DNA]</scope>
    <source>
        <strain evidence="9 10">APO</strain>
    </source>
</reference>
<dbReference type="OrthoDB" id="2375163at2"/>
<keyword evidence="9" id="KW-0282">Flagellum</keyword>
<dbReference type="SUPFAM" id="SSF160527">
    <property type="entry name" value="V-type ATPase subunit E-like"/>
    <property type="match status" value="1"/>
</dbReference>
<dbReference type="Gene3D" id="1.20.5.620">
    <property type="entry name" value="F1F0 ATP synthase subunit B, membrane domain"/>
    <property type="match status" value="1"/>
</dbReference>
<keyword evidence="9" id="KW-0969">Cilium</keyword>
<name>A0A1H3NS31_9FIRM</name>
<keyword evidence="7" id="KW-0175">Coiled coil</keyword>
<dbReference type="InterPro" id="IPR051472">
    <property type="entry name" value="T3SS_Stator/FliH"/>
</dbReference>
<feature type="coiled-coil region" evidence="7">
    <location>
        <begin position="53"/>
        <end position="91"/>
    </location>
</feature>
<dbReference type="GO" id="GO:0005829">
    <property type="term" value="C:cytosol"/>
    <property type="evidence" value="ECO:0007669"/>
    <property type="project" value="TreeGrafter"/>
</dbReference>
<comment type="function">
    <text evidence="1">Needed for flagellar regrowth and assembly.</text>
</comment>
<feature type="domain" description="Flagellar assembly protein FliH/Type III secretion system HrpE" evidence="8">
    <location>
        <begin position="125"/>
        <end position="251"/>
    </location>
</feature>
<organism evidence="9 10">
    <name type="scientific">Tindallia californiensis</name>
    <dbReference type="NCBI Taxonomy" id="159292"/>
    <lineage>
        <taxon>Bacteria</taxon>
        <taxon>Bacillati</taxon>
        <taxon>Bacillota</taxon>
        <taxon>Clostridia</taxon>
        <taxon>Peptostreptococcales</taxon>
        <taxon>Tindalliaceae</taxon>
        <taxon>Tindallia</taxon>
    </lineage>
</organism>
<dbReference type="PANTHER" id="PTHR34982">
    <property type="entry name" value="YOP PROTEINS TRANSLOCATION PROTEIN L"/>
    <property type="match status" value="1"/>
</dbReference>
<dbReference type="PANTHER" id="PTHR34982:SF1">
    <property type="entry name" value="FLAGELLAR ASSEMBLY PROTEIN FLIH"/>
    <property type="match status" value="1"/>
</dbReference>
<dbReference type="AlphaFoldDB" id="A0A1H3NS31"/>
<dbReference type="GO" id="GO:0044781">
    <property type="term" value="P:bacterial-type flagellum organization"/>
    <property type="evidence" value="ECO:0007669"/>
    <property type="project" value="UniProtKB-KW"/>
</dbReference>
<dbReference type="GO" id="GO:0015031">
    <property type="term" value="P:protein transport"/>
    <property type="evidence" value="ECO:0007669"/>
    <property type="project" value="UniProtKB-KW"/>
</dbReference>
<dbReference type="STRING" id="159292.SAMN05192546_105261"/>
<evidence type="ECO:0000256" key="4">
    <source>
        <dbReference type="ARBA" id="ARBA00022795"/>
    </source>
</evidence>
<evidence type="ECO:0000256" key="3">
    <source>
        <dbReference type="ARBA" id="ARBA00022448"/>
    </source>
</evidence>
<dbReference type="Pfam" id="PF02108">
    <property type="entry name" value="FliH"/>
    <property type="match status" value="1"/>
</dbReference>
<keyword evidence="6" id="KW-1006">Bacterial flagellum protein export</keyword>
<evidence type="ECO:0000256" key="2">
    <source>
        <dbReference type="ARBA" id="ARBA00006602"/>
    </source>
</evidence>
<evidence type="ECO:0000313" key="9">
    <source>
        <dbReference type="EMBL" id="SDY91717.1"/>
    </source>
</evidence>